<name>A0ACB8T2T5_9AGAM</name>
<proteinExistence type="predicted"/>
<protein>
    <submittedName>
        <fullName evidence="1">DNA glycosylase</fullName>
    </submittedName>
</protein>
<comment type="caution">
    <text evidence="1">The sequence shown here is derived from an EMBL/GenBank/DDBJ whole genome shotgun (WGS) entry which is preliminary data.</text>
</comment>
<accession>A0ACB8T2T5</accession>
<dbReference type="EMBL" id="MU277206">
    <property type="protein sequence ID" value="KAI0062782.1"/>
    <property type="molecule type" value="Genomic_DNA"/>
</dbReference>
<reference evidence="1" key="1">
    <citation type="submission" date="2021-03" db="EMBL/GenBank/DDBJ databases">
        <authorList>
            <consortium name="DOE Joint Genome Institute"/>
            <person name="Ahrendt S."/>
            <person name="Looney B.P."/>
            <person name="Miyauchi S."/>
            <person name="Morin E."/>
            <person name="Drula E."/>
            <person name="Courty P.E."/>
            <person name="Chicoki N."/>
            <person name="Fauchery L."/>
            <person name="Kohler A."/>
            <person name="Kuo A."/>
            <person name="Labutti K."/>
            <person name="Pangilinan J."/>
            <person name="Lipzen A."/>
            <person name="Riley R."/>
            <person name="Andreopoulos W."/>
            <person name="He G."/>
            <person name="Johnson J."/>
            <person name="Barry K.W."/>
            <person name="Grigoriev I.V."/>
            <person name="Nagy L."/>
            <person name="Hibbett D."/>
            <person name="Henrissat B."/>
            <person name="Matheny P.B."/>
            <person name="Labbe J."/>
            <person name="Martin F."/>
        </authorList>
    </citation>
    <scope>NUCLEOTIDE SEQUENCE</scope>
    <source>
        <strain evidence="1">HHB10654</strain>
    </source>
</reference>
<keyword evidence="2" id="KW-1185">Reference proteome</keyword>
<evidence type="ECO:0000313" key="1">
    <source>
        <dbReference type="EMBL" id="KAI0062782.1"/>
    </source>
</evidence>
<gene>
    <name evidence="1" type="ORF">BV25DRAFT_1855585</name>
</gene>
<sequence>MAETSTTSTPSTSPKSLLTFRETVSEFKFIPSPDGSSPVVRRSPRKRTVTEKMKYEPESDDDVLPTMSTPKSSRKRSDSFFESGNASRAASRSPKKQKRGYAPPEVYAHLNLLSDYLAEGLDVTFCGINPGYMSAETGHHFANPTNHFWKCLHRSGFTPTLLHPSKDFTLPEEFNLGLTNLVDRPSAEAVELSSEERALAVPSVLAKIARYKPRMFCFVGKGIWTDVERVLKKASTKPATSMLDSSAPPSPAANVSTPKRKGRAKKTPPPEFVYGVQPYKVVHDVKPDASNVRETLFFVVPSTSGRVVSHQLPDKVKLFTALKEVSEDVKRGAYDTLSMAIVNVPMLTS</sequence>
<dbReference type="Proteomes" id="UP000814140">
    <property type="component" value="Unassembled WGS sequence"/>
</dbReference>
<evidence type="ECO:0000313" key="2">
    <source>
        <dbReference type="Proteomes" id="UP000814140"/>
    </source>
</evidence>
<reference evidence="1" key="2">
    <citation type="journal article" date="2022" name="New Phytol.">
        <title>Evolutionary transition to the ectomycorrhizal habit in the genomes of a hyperdiverse lineage of mushroom-forming fungi.</title>
        <authorList>
            <person name="Looney B."/>
            <person name="Miyauchi S."/>
            <person name="Morin E."/>
            <person name="Drula E."/>
            <person name="Courty P.E."/>
            <person name="Kohler A."/>
            <person name="Kuo A."/>
            <person name="LaButti K."/>
            <person name="Pangilinan J."/>
            <person name="Lipzen A."/>
            <person name="Riley R."/>
            <person name="Andreopoulos W."/>
            <person name="He G."/>
            <person name="Johnson J."/>
            <person name="Nolan M."/>
            <person name="Tritt A."/>
            <person name="Barry K.W."/>
            <person name="Grigoriev I.V."/>
            <person name="Nagy L.G."/>
            <person name="Hibbett D."/>
            <person name="Henrissat B."/>
            <person name="Matheny P.B."/>
            <person name="Labbe J."/>
            <person name="Martin F.M."/>
        </authorList>
    </citation>
    <scope>NUCLEOTIDE SEQUENCE</scope>
    <source>
        <strain evidence="1">HHB10654</strain>
    </source>
</reference>
<organism evidence="1 2">
    <name type="scientific">Artomyces pyxidatus</name>
    <dbReference type="NCBI Taxonomy" id="48021"/>
    <lineage>
        <taxon>Eukaryota</taxon>
        <taxon>Fungi</taxon>
        <taxon>Dikarya</taxon>
        <taxon>Basidiomycota</taxon>
        <taxon>Agaricomycotina</taxon>
        <taxon>Agaricomycetes</taxon>
        <taxon>Russulales</taxon>
        <taxon>Auriscalpiaceae</taxon>
        <taxon>Artomyces</taxon>
    </lineage>
</organism>